<dbReference type="InterPro" id="IPR002213">
    <property type="entry name" value="UDP_glucos_trans"/>
</dbReference>
<dbReference type="InterPro" id="IPR010610">
    <property type="entry name" value="EryCIII-like_C"/>
</dbReference>
<dbReference type="FunFam" id="3.40.50.2000:FF:000009">
    <property type="entry name" value="Sterol 3-beta-glucosyltransferase UGT80A2"/>
    <property type="match status" value="1"/>
</dbReference>
<dbReference type="PANTHER" id="PTHR48050:SF27">
    <property type="entry name" value="GLUCOSYLTRANSFERASE, PUTATIVE (AFU_ORTHOLOGUE AFUA_7G04880)-RELATED"/>
    <property type="match status" value="1"/>
</dbReference>
<evidence type="ECO:0000313" key="6">
    <source>
        <dbReference type="Proteomes" id="UP001215598"/>
    </source>
</evidence>
<evidence type="ECO:0000259" key="3">
    <source>
        <dbReference type="Pfam" id="PF03033"/>
    </source>
</evidence>
<feature type="domain" description="Glycosyltransferase family 28 N-terminal" evidence="3">
    <location>
        <begin position="83"/>
        <end position="146"/>
    </location>
</feature>
<dbReference type="AlphaFoldDB" id="A0AAD7JN15"/>
<dbReference type="Pfam" id="PF03033">
    <property type="entry name" value="Glyco_transf_28"/>
    <property type="match status" value="1"/>
</dbReference>
<feature type="compositionally biased region" description="Polar residues" evidence="2">
    <location>
        <begin position="659"/>
        <end position="674"/>
    </location>
</feature>
<feature type="region of interest" description="Disordered" evidence="2">
    <location>
        <begin position="1"/>
        <end position="21"/>
    </location>
</feature>
<feature type="compositionally biased region" description="Acidic residues" evidence="2">
    <location>
        <begin position="1"/>
        <end position="11"/>
    </location>
</feature>
<keyword evidence="6" id="KW-1185">Reference proteome</keyword>
<feature type="domain" description="Erythromycin biosynthesis protein CIII-like C-terminal" evidence="4">
    <location>
        <begin position="369"/>
        <end position="469"/>
    </location>
</feature>
<evidence type="ECO:0008006" key="7">
    <source>
        <dbReference type="Google" id="ProtNLM"/>
    </source>
</evidence>
<gene>
    <name evidence="5" type="ORF">B0H16DRAFT_1785284</name>
</gene>
<reference evidence="5" key="1">
    <citation type="submission" date="2023-03" db="EMBL/GenBank/DDBJ databases">
        <title>Massive genome expansion in bonnet fungi (Mycena s.s.) driven by repeated elements and novel gene families across ecological guilds.</title>
        <authorList>
            <consortium name="Lawrence Berkeley National Laboratory"/>
            <person name="Harder C.B."/>
            <person name="Miyauchi S."/>
            <person name="Viragh M."/>
            <person name="Kuo A."/>
            <person name="Thoen E."/>
            <person name="Andreopoulos B."/>
            <person name="Lu D."/>
            <person name="Skrede I."/>
            <person name="Drula E."/>
            <person name="Henrissat B."/>
            <person name="Morin E."/>
            <person name="Kohler A."/>
            <person name="Barry K."/>
            <person name="LaButti K."/>
            <person name="Morin E."/>
            <person name="Salamov A."/>
            <person name="Lipzen A."/>
            <person name="Mereny Z."/>
            <person name="Hegedus B."/>
            <person name="Baldrian P."/>
            <person name="Stursova M."/>
            <person name="Weitz H."/>
            <person name="Taylor A."/>
            <person name="Grigoriev I.V."/>
            <person name="Nagy L.G."/>
            <person name="Martin F."/>
            <person name="Kauserud H."/>
        </authorList>
    </citation>
    <scope>NUCLEOTIDE SEQUENCE</scope>
    <source>
        <strain evidence="5">CBHHK182m</strain>
    </source>
</reference>
<dbReference type="Proteomes" id="UP001215598">
    <property type="component" value="Unassembled WGS sequence"/>
</dbReference>
<dbReference type="Gene3D" id="3.40.50.2000">
    <property type="entry name" value="Glycogen Phosphorylase B"/>
    <property type="match status" value="2"/>
</dbReference>
<dbReference type="FunFam" id="3.40.50.2000:FF:000268">
    <property type="entry name" value="Glycosyltransferase family 1 protein"/>
    <property type="match status" value="1"/>
</dbReference>
<keyword evidence="1" id="KW-0808">Transferase</keyword>
<sequence length="922" mass="99245">MILTDDSDSDAENPPPYQRSSFQIPFDRGFIDQNATVGEDGRIDLDLDSKLGRVLASVVPRPPPYTPSYSYLERRDWRIKLNIVVQVVGSRGDVQPFIALGNELQKHGHRVRLATHNVFEGFVRQSGLEFYPIGGDPAQLMAYMVKNPGLIPSMKSMRGGDVQRKRAMVLEMLEGCWRSCVEPDIFSNAPFVADAIIANPRASRITRAFPHPLANVKSSSTESGFANYLSYGMVEFLTWHGLGGIMNKWRESLDLQPVPMSEGPSLLDTQKIPFTFCWSPALVPKPDDWGSHIDVCGFFFRNPPNYTPPPDLEEFLQAGPPPVYIGFGSIVVDDPARVSALLLQAVKSAGVRAIISRGWSELDGPPSPDVFFVGECPHEWLFQHVSAVVHHGGSGTTACGLLNGKPTTIVPFFGDQPFWGNMVAASGAGPKPIHHTVLDERNLADAITFCLTPEAAAAAGAIANQMRAESGVKTAVASFHANLPLERLKCDVLEDRPAVWKVKKGKNKLRLSKEAAEALVQNSEFSASALKYHETKRIRIENRRWDPVSGATSAGIATAAGFINASAEVFLGPIQAYKDANPRSPPPTASSSAFKLDSPPPTASSPTFRLGSPAPTVSPYTSKLGSLPTEKDGDSNPRFPPSYTYQLALPTEKDEDSNSRSPSPTASFSTSKIGSFNLVPTEKDEDSKPRSPSPTASFSTFQLGSVTSLPIEKGEDKVEGSSGGALAAPRNRSALSTAGAMAAASGRGFGNFFTAGLRGGAVDIPVAFTEGLRGVPKMYGEEVKDYGEVKDWKSGLLVAAKTATFSTSEGVADFFVQPWKGARDEGALGFAKGLGKGTLGVASKSGAGALGLVAYPAQGIYKSIRAFRHERTRKMIIGARRREAVWLLNSEPSLQARVIARYDVLGLKKNKGKQKDGAPEPP</sequence>
<evidence type="ECO:0000313" key="5">
    <source>
        <dbReference type="EMBL" id="KAJ7768348.1"/>
    </source>
</evidence>
<evidence type="ECO:0000259" key="4">
    <source>
        <dbReference type="Pfam" id="PF06722"/>
    </source>
</evidence>
<dbReference type="InterPro" id="IPR050426">
    <property type="entry name" value="Glycosyltransferase_28"/>
</dbReference>
<dbReference type="GO" id="GO:0016906">
    <property type="term" value="F:sterol 3-beta-glucosyltransferase activity"/>
    <property type="evidence" value="ECO:0007669"/>
    <property type="project" value="UniProtKB-ARBA"/>
</dbReference>
<feature type="compositionally biased region" description="Polar residues" evidence="2">
    <location>
        <begin position="693"/>
        <end position="708"/>
    </location>
</feature>
<dbReference type="PANTHER" id="PTHR48050">
    <property type="entry name" value="STEROL 3-BETA-GLUCOSYLTRANSFERASE"/>
    <property type="match status" value="1"/>
</dbReference>
<name>A0AAD7JN15_9AGAR</name>
<dbReference type="SUPFAM" id="SSF53756">
    <property type="entry name" value="UDP-Glycosyltransferase/glycogen phosphorylase"/>
    <property type="match status" value="1"/>
</dbReference>
<evidence type="ECO:0000256" key="1">
    <source>
        <dbReference type="ARBA" id="ARBA00022679"/>
    </source>
</evidence>
<dbReference type="EMBL" id="JARKIB010000020">
    <property type="protein sequence ID" value="KAJ7768348.1"/>
    <property type="molecule type" value="Genomic_DNA"/>
</dbReference>
<dbReference type="Pfam" id="PF06722">
    <property type="entry name" value="EryCIII-like_C"/>
    <property type="match status" value="1"/>
</dbReference>
<dbReference type="GO" id="GO:0005975">
    <property type="term" value="P:carbohydrate metabolic process"/>
    <property type="evidence" value="ECO:0007669"/>
    <property type="project" value="InterPro"/>
</dbReference>
<organism evidence="5 6">
    <name type="scientific">Mycena metata</name>
    <dbReference type="NCBI Taxonomy" id="1033252"/>
    <lineage>
        <taxon>Eukaryota</taxon>
        <taxon>Fungi</taxon>
        <taxon>Dikarya</taxon>
        <taxon>Basidiomycota</taxon>
        <taxon>Agaricomycotina</taxon>
        <taxon>Agaricomycetes</taxon>
        <taxon>Agaricomycetidae</taxon>
        <taxon>Agaricales</taxon>
        <taxon>Marasmiineae</taxon>
        <taxon>Mycenaceae</taxon>
        <taxon>Mycena</taxon>
    </lineage>
</organism>
<accession>A0AAD7JN15</accession>
<evidence type="ECO:0000256" key="2">
    <source>
        <dbReference type="SAM" id="MobiDB-lite"/>
    </source>
</evidence>
<protein>
    <recommendedName>
        <fullName evidence="7">Glycosyltransferase family 1 protein</fullName>
    </recommendedName>
</protein>
<dbReference type="InterPro" id="IPR004276">
    <property type="entry name" value="GlycoTrans_28_N"/>
</dbReference>
<proteinExistence type="predicted"/>
<dbReference type="CDD" id="cd03784">
    <property type="entry name" value="GT1_Gtf-like"/>
    <property type="match status" value="1"/>
</dbReference>
<comment type="caution">
    <text evidence="5">The sequence shown here is derived from an EMBL/GenBank/DDBJ whole genome shotgun (WGS) entry which is preliminary data.</text>
</comment>
<feature type="region of interest" description="Disordered" evidence="2">
    <location>
        <begin position="578"/>
        <end position="730"/>
    </location>
</feature>